<name>A0A1X6NH81_9APHY</name>
<dbReference type="RefSeq" id="XP_024344664.1">
    <property type="nucleotide sequence ID" value="XM_024480226.1"/>
</dbReference>
<dbReference type="EMBL" id="KZ110591">
    <property type="protein sequence ID" value="OSX67870.1"/>
    <property type="molecule type" value="Genomic_DNA"/>
</dbReference>
<sequence>MAFVISAQKKAGLRDYALIVTAKPTTTDVPSQIILGGKVGQKLAAGVGSGAETAVGGRESEIGYREADVIPHPLVLHG</sequence>
<evidence type="ECO:0000313" key="1">
    <source>
        <dbReference type="EMBL" id="OSX67870.1"/>
    </source>
</evidence>
<dbReference type="AlphaFoldDB" id="A0A1X6NH81"/>
<dbReference type="GeneID" id="36325176"/>
<proteinExistence type="predicted"/>
<accession>A0A1X6NH81</accession>
<protein>
    <submittedName>
        <fullName evidence="1">Uncharacterized protein</fullName>
    </submittedName>
</protein>
<gene>
    <name evidence="1" type="ORF">POSPLADRAFT_1051985</name>
</gene>
<evidence type="ECO:0000313" key="2">
    <source>
        <dbReference type="Proteomes" id="UP000194127"/>
    </source>
</evidence>
<reference evidence="1 2" key="1">
    <citation type="submission" date="2017-04" db="EMBL/GenBank/DDBJ databases">
        <title>Genome Sequence of the Model Brown-Rot Fungus Postia placenta SB12.</title>
        <authorList>
            <consortium name="DOE Joint Genome Institute"/>
            <person name="Gaskell J."/>
            <person name="Kersten P."/>
            <person name="Larrondo L.F."/>
            <person name="Canessa P."/>
            <person name="Martinez D."/>
            <person name="Hibbett D."/>
            <person name="Schmoll M."/>
            <person name="Kubicek C.P."/>
            <person name="Martinez A.T."/>
            <person name="Yadav J."/>
            <person name="Master E."/>
            <person name="Magnuson J.K."/>
            <person name="James T."/>
            <person name="Yaver D."/>
            <person name="Berka R."/>
            <person name="Labutti K."/>
            <person name="Lipzen A."/>
            <person name="Aerts A."/>
            <person name="Barry K."/>
            <person name="Henrissat B."/>
            <person name="Blanchette R."/>
            <person name="Grigoriev I."/>
            <person name="Cullen D."/>
        </authorList>
    </citation>
    <scope>NUCLEOTIDE SEQUENCE [LARGE SCALE GENOMIC DNA]</scope>
    <source>
        <strain evidence="1 2">MAD-698-R-SB12</strain>
    </source>
</reference>
<organism evidence="1 2">
    <name type="scientific">Postia placenta MAD-698-R-SB12</name>
    <dbReference type="NCBI Taxonomy" id="670580"/>
    <lineage>
        <taxon>Eukaryota</taxon>
        <taxon>Fungi</taxon>
        <taxon>Dikarya</taxon>
        <taxon>Basidiomycota</taxon>
        <taxon>Agaricomycotina</taxon>
        <taxon>Agaricomycetes</taxon>
        <taxon>Polyporales</taxon>
        <taxon>Adustoporiaceae</taxon>
        <taxon>Rhodonia</taxon>
    </lineage>
</organism>
<keyword evidence="2" id="KW-1185">Reference proteome</keyword>
<dbReference type="Proteomes" id="UP000194127">
    <property type="component" value="Unassembled WGS sequence"/>
</dbReference>